<dbReference type="STRING" id="288004.AL038_09300"/>
<dbReference type="EMBL" id="CP018889">
    <property type="protein sequence ID" value="AUI69870.1"/>
    <property type="molecule type" value="Genomic_DNA"/>
</dbReference>
<dbReference type="InterPro" id="IPR013491">
    <property type="entry name" value="Tape_meas_N"/>
</dbReference>
<dbReference type="SUPFAM" id="SSF53955">
    <property type="entry name" value="Lysozyme-like"/>
    <property type="match status" value="1"/>
</dbReference>
<dbReference type="GO" id="GO:0048471">
    <property type="term" value="C:perinuclear region of cytoplasm"/>
    <property type="evidence" value="ECO:0007669"/>
    <property type="project" value="TreeGrafter"/>
</dbReference>
<evidence type="ECO:0000256" key="2">
    <source>
        <dbReference type="SAM" id="MobiDB-lite"/>
    </source>
</evidence>
<evidence type="ECO:0000313" key="5">
    <source>
        <dbReference type="EMBL" id="AUI69870.1"/>
    </source>
</evidence>
<keyword evidence="6" id="KW-1185">Reference proteome</keyword>
<evidence type="ECO:0000313" key="6">
    <source>
        <dbReference type="Proteomes" id="UP000234271"/>
    </source>
</evidence>
<keyword evidence="1" id="KW-0175">Coiled coil</keyword>
<sequence>MSTVTVTVKILADGSALVGTTRLTREELAKLSGGMDYAKTAAGSLDNSFSRLANTLKGVVAAAVGLSVIKQVGSDFVQTIAETQQLNSRLLSLTGTLEGLAEAQDYASNAANKLNTDLQAFKASYASTLVLQQAGLMTTREARALIEGISQVAANIGASSDQVKTAMYGIAQSLGSGVLQMQELMQVAEPLPGILNSVARAAGVTVGQFRQMVSDGKITSEMYKNYLLKAVKEYDGAAQASAKNLIPAYTRLNNAYTEFKNAFEKPISDTLTPLMQNATSALKTMTGYAPQIIGAFSPVVNILGVGGGLYLGMKGLPVVVGGATTAFTTLSRAMYVLTVATSTAIVPTSRLDMALLALRANLAAQTTLLGKTSVLWGTLNTSLYGTAVAAQFASGWMGKLQVAGGLLFAAYAGWEIGSYLYEQFDIAKTGGMFFVSTTLQGWEYLKQGGDNLVGRLSKGWGIMGEAFKSPIQAIQTMFFTTIGAMTDTFIGFIQTVVSIGEYIPAVGDQFTQLNGYLESIKTSSNTTFAELSTTDFATNITKNNAEIDASLADLNKGYADNITQIQKLADEQAVSVVVGNQKVTQLDEEKRNLAEITKMETERTEGHKKQLEAIKTSMAEQLRLSTLNEKQAGAEQTVTELLKNQKFQATEEEKQSLISLQLQIEGNKETRKKAAQVEEQAIKQQADTLKKYVDTAKEAYAEIAQAGLNAQQKTQYEATDKYGNDLGLLVSQAQQAGEAITLLRDKRLELQKVGLSETQQKELDLTQQYNSELAKQVIEIDRLVVSQTALIEAQQGYDASGLTKQAREYLDLMKQVGEETAKQVITLNNQATAKSTGVDRIASLQEEITLLQLTEKERAQYNALVDIAPDQRDAVKSLLEQKAVLENTQKQWETMTNSAADYAEKVATGELKIGDAVKGFIVDINKQNIKDQLTKLKEQITSFFNGDSGKVTLEGALGIADAQTAKDVSAASKIFETYQESLKTGTDDSVKRMIDGVNTGIANLQKGIEESLLKVNIGLNDATANLTKAVEKSNVVSASNTSQTYTAKGNNQSIEAIIQAAVKNGISQTDFLKFASIETGGKFNADAYNSGSGASGLFQFVKSTAKQYGLDSSNVFDPFANANAAAKLYIDNLKQIQKYTNDISATDMYLAHQQGMGGYASIKSAQDTGSFTRSDTRKNILSNVSSADIKKILGIDLNQFKSLNDKEMAENFEKYWKTKVDAIDISKFVTANNTLTQAQQQQAQALTQSTVQKTVTDQQQIVAGQTLATANMQQVDALGLAGQGVQGFANATALSAQAIVDTAKGFASGAGDLVKQVANKIQTTQPSTSKESDKGLLSSITGIFDSDGMLSGVGDLFKTGGALESVGSAVSGLTDKLGKAGGSLGGFSTSIMSLFSGDIKGALTSGISAGLSVALPGVGTALGFAVTPVMNKLFGSWEVESQHLTASFKDLSASFAVKTVEVNKGLIGGGKKTTYSEVDSETNQQLQESIDATVKLIEDAGQKIGKALTDNFNFKSVIDMVHEGTDDFETQFARMQSIMVKNAFTEANIAGVDTSITAVMADKVQNVLKQASDGLYDKATQEFMWKPDTQKYAVQITGTVQDGLNSLIASTDWSGLTFDESQSKLQTYLTDAFNAIGVDVPQETFINMANDFATQIQDGMSWLNDTQDIVDPDAQFFKNMREIVNNFNEWDAQPEEVSAFINSLLGLKDAFKLVGYDAGLISQSLIDASGDIGTLSSNLDTFYSNFLSEEEQRTNKMTVLNDSLTSSFTQLGLEMPKSKDAFRALIDGMASDMSDPALFADAIALSEQVAEYFNLQAESVNDGITNVANGFDILIEQIDALATSLTAQDVGGWLKDSVLNATNAEDAGLRFSNAFANAFQEQMLSTVLSTVSNMVYTGLVEPMLQASSISASNTVSASTLSANQDITASNNSAVSLTAGGSTAATALAAGGQIAAEYIAGVVSEVKNVIAVMTTVMQDESIKAMLADLQPALQDIGSATFSAVSTPTSITAPYVQSQQASAVSDKADTATSNTTQEVEKEVESLDSLRQSLREFGTGLDDTDLKLYQLSDVFKNADLSMINFSGSAEDIANSINGLDDTQLRKIASETGISIDELEGYAVDYLSILREQATAEKERLAEFTAWQTGLLDYTANGSQVAQVTQWLTDSVNRLGMNADSAVGFLQGLNQADIAGYAQDLGITDDELQELIPDVISGLNDFAKSIESFHTSLNDFLTLSDPLNEFAKQTLELGVGSAQAAEWAKSQNPETLAKWAEELGISTDELMQNAVKVVTYMQTAETDARAMADGWISVFTELMDSLDSLNQGIGDDINSLNGLSVDSVARLKEQVYGDYTGNADSILQDPDELKKRISLAGDLRQAIMTQYEEQKSLLEEKHQTELDNANELLDIAQSLKDRVMSIQLNKTYFSAQDRFSTAQTQYQDLLGKAQGGDAEAAKKVGEAFSSYLDVASEMYASSAQFKAIRDAGLKDLTSLGVDLTTKGNSVSQSFQDSTYAGELKGLQESALSELQTLSNVVETTQAQGTNQLVASLKDLGTQFGIDINNVGQVIKDLFPQLGTRTDSVANAVTTPAVSDKQIADYVSQAVQASGGVNQQSVSQIVNTASQYGIAPDRLAGAIGVDKQTVSQTAAQYGQTYNAVSKKDITDYVGAVVAQKGITQESMTEIYNMAKQSGVTSGQLADALGYTREDVLAIAAQYGLPAFAEGGIVTKPTIGLIGEAGREAIIPLNQLPQMTQQGASPELLALIARLIEAQQRTQAILEQLLSSSDRVSSTVKETGDKQAKALEKAGSNGRFS</sequence>
<dbReference type="RefSeq" id="WP_062152176.1">
    <property type="nucleotide sequence ID" value="NZ_CP012373.2"/>
</dbReference>
<dbReference type="GO" id="GO:0019894">
    <property type="term" value="F:kinesin binding"/>
    <property type="evidence" value="ECO:0007669"/>
    <property type="project" value="TreeGrafter"/>
</dbReference>
<dbReference type="Pfam" id="PF01464">
    <property type="entry name" value="SLT"/>
    <property type="match status" value="1"/>
</dbReference>
<feature type="domain" description="Transglycosylase SLT" evidence="3">
    <location>
        <begin position="1056"/>
        <end position="1144"/>
    </location>
</feature>
<feature type="compositionally biased region" description="Basic and acidic residues" evidence="2">
    <location>
        <begin position="2792"/>
        <end position="2802"/>
    </location>
</feature>
<gene>
    <name evidence="5" type="ORF">BLE401_15000</name>
</gene>
<organism evidence="5 6">
    <name type="scientific">Beggiatoa leptomitoformis</name>
    <dbReference type="NCBI Taxonomy" id="288004"/>
    <lineage>
        <taxon>Bacteria</taxon>
        <taxon>Pseudomonadati</taxon>
        <taxon>Pseudomonadota</taxon>
        <taxon>Gammaproteobacteria</taxon>
        <taxon>Thiotrichales</taxon>
        <taxon>Thiotrichaceae</taxon>
        <taxon>Beggiatoa</taxon>
    </lineage>
</organism>
<feature type="region of interest" description="Disordered" evidence="2">
    <location>
        <begin position="2783"/>
        <end position="2811"/>
    </location>
</feature>
<protein>
    <submittedName>
        <fullName evidence="5">Tape measure protein</fullName>
    </submittedName>
</protein>
<dbReference type="PANTHER" id="PTHR21524">
    <property type="entry name" value="SPECTRIN REPEAT CONTAINING NUCLEAR ENVELOPE PROTEIN 2"/>
    <property type="match status" value="1"/>
</dbReference>
<feature type="coiled-coil region" evidence="1">
    <location>
        <begin position="624"/>
        <end position="687"/>
    </location>
</feature>
<feature type="coiled-coil region" evidence="1">
    <location>
        <begin position="2380"/>
        <end position="2411"/>
    </location>
</feature>
<dbReference type="InterPro" id="IPR023346">
    <property type="entry name" value="Lysozyme-like_dom_sf"/>
</dbReference>
<proteinExistence type="predicted"/>
<dbReference type="Proteomes" id="UP000234271">
    <property type="component" value="Chromosome"/>
</dbReference>
<dbReference type="OrthoDB" id="5991352at2"/>
<dbReference type="KEGG" id="blep:AL038_09300"/>
<dbReference type="InterPro" id="IPR008258">
    <property type="entry name" value="Transglycosylase_SLT_dom_1"/>
</dbReference>
<feature type="domain" description="Tape measure protein N-terminal" evidence="4">
    <location>
        <begin position="75"/>
        <end position="264"/>
    </location>
</feature>
<name>A0A2N9YH91_9GAMM</name>
<dbReference type="GO" id="GO:0007010">
    <property type="term" value="P:cytoskeleton organization"/>
    <property type="evidence" value="ECO:0007669"/>
    <property type="project" value="TreeGrafter"/>
</dbReference>
<dbReference type="NCBIfam" id="TIGR02675">
    <property type="entry name" value="tape_meas_nterm"/>
    <property type="match status" value="1"/>
</dbReference>
<evidence type="ECO:0000256" key="1">
    <source>
        <dbReference type="SAM" id="Coils"/>
    </source>
</evidence>
<evidence type="ECO:0000259" key="3">
    <source>
        <dbReference type="Pfam" id="PF01464"/>
    </source>
</evidence>
<evidence type="ECO:0000259" key="4">
    <source>
        <dbReference type="Pfam" id="PF20155"/>
    </source>
</evidence>
<reference evidence="6" key="1">
    <citation type="submission" date="2016-12" db="EMBL/GenBank/DDBJ databases">
        <title>Complete Genome Sequence of Beggiatoa leptomitiformis D-401.</title>
        <authorList>
            <person name="Fomenkov A."/>
            <person name="Vincze T."/>
            <person name="Grabovich M."/>
            <person name="Anton B.P."/>
            <person name="Dubinina G."/>
            <person name="Orlova M."/>
            <person name="Belousova E."/>
            <person name="Roberts R.J."/>
        </authorList>
    </citation>
    <scope>NUCLEOTIDE SEQUENCE [LARGE SCALE GENOMIC DNA]</scope>
    <source>
        <strain evidence="6">D-401</strain>
    </source>
</reference>
<dbReference type="PANTHER" id="PTHR21524:SF5">
    <property type="entry name" value="SPECTRIN REPEAT CONTAINING NUCLEAR ENVELOPE PROTEIN 2"/>
    <property type="match status" value="1"/>
</dbReference>
<accession>A0A2N9YH91</accession>
<dbReference type="GO" id="GO:0006997">
    <property type="term" value="P:nucleus organization"/>
    <property type="evidence" value="ECO:0007669"/>
    <property type="project" value="TreeGrafter"/>
</dbReference>
<dbReference type="Pfam" id="PF20155">
    <property type="entry name" value="TMP_3"/>
    <property type="match status" value="1"/>
</dbReference>
<dbReference type="Gene3D" id="1.10.530.10">
    <property type="match status" value="1"/>
</dbReference>